<evidence type="ECO:0000259" key="6">
    <source>
        <dbReference type="Pfam" id="PF08281"/>
    </source>
</evidence>
<evidence type="ECO:0000256" key="2">
    <source>
        <dbReference type="ARBA" id="ARBA00023015"/>
    </source>
</evidence>
<dbReference type="Gene3D" id="1.10.10.10">
    <property type="entry name" value="Winged helix-like DNA-binding domain superfamily/Winged helix DNA-binding domain"/>
    <property type="match status" value="1"/>
</dbReference>
<evidence type="ECO:0000256" key="4">
    <source>
        <dbReference type="ARBA" id="ARBA00023163"/>
    </source>
</evidence>
<evidence type="ECO:0000256" key="3">
    <source>
        <dbReference type="ARBA" id="ARBA00023082"/>
    </source>
</evidence>
<dbReference type="Gene3D" id="1.10.1740.10">
    <property type="match status" value="1"/>
</dbReference>
<dbReference type="GO" id="GO:0003677">
    <property type="term" value="F:DNA binding"/>
    <property type="evidence" value="ECO:0007669"/>
    <property type="project" value="InterPro"/>
</dbReference>
<dbReference type="SUPFAM" id="SSF88946">
    <property type="entry name" value="Sigma2 domain of RNA polymerase sigma factors"/>
    <property type="match status" value="1"/>
</dbReference>
<evidence type="ECO:0000313" key="7">
    <source>
        <dbReference type="EMBL" id="RHB34175.1"/>
    </source>
</evidence>
<comment type="caution">
    <text evidence="7">The sequence shown here is derived from an EMBL/GenBank/DDBJ whole genome shotgun (WGS) entry which is preliminary data.</text>
</comment>
<dbReference type="InterPro" id="IPR007627">
    <property type="entry name" value="RNA_pol_sigma70_r2"/>
</dbReference>
<organism evidence="7 8">
    <name type="scientific">Bacteroides nordii</name>
    <dbReference type="NCBI Taxonomy" id="291645"/>
    <lineage>
        <taxon>Bacteria</taxon>
        <taxon>Pseudomonadati</taxon>
        <taxon>Bacteroidota</taxon>
        <taxon>Bacteroidia</taxon>
        <taxon>Bacteroidales</taxon>
        <taxon>Bacteroidaceae</taxon>
        <taxon>Bacteroides</taxon>
    </lineage>
</organism>
<dbReference type="NCBIfam" id="TIGR02985">
    <property type="entry name" value="Sig70_bacteroi1"/>
    <property type="match status" value="1"/>
</dbReference>
<dbReference type="SUPFAM" id="SSF88659">
    <property type="entry name" value="Sigma3 and sigma4 domains of RNA polymerase sigma factors"/>
    <property type="match status" value="1"/>
</dbReference>
<reference evidence="7 8" key="1">
    <citation type="submission" date="2018-08" db="EMBL/GenBank/DDBJ databases">
        <title>A genome reference for cultivated species of the human gut microbiota.</title>
        <authorList>
            <person name="Zou Y."/>
            <person name="Xue W."/>
            <person name="Luo G."/>
        </authorList>
    </citation>
    <scope>NUCLEOTIDE SEQUENCE [LARGE SCALE GENOMIC DNA]</scope>
    <source>
        <strain evidence="7 8">AM40-30BH</strain>
    </source>
</reference>
<dbReference type="EMBL" id="QSGO01000010">
    <property type="protein sequence ID" value="RHB34175.1"/>
    <property type="molecule type" value="Genomic_DNA"/>
</dbReference>
<dbReference type="InterPro" id="IPR013325">
    <property type="entry name" value="RNA_pol_sigma_r2"/>
</dbReference>
<dbReference type="GO" id="GO:0016987">
    <property type="term" value="F:sigma factor activity"/>
    <property type="evidence" value="ECO:0007669"/>
    <property type="project" value="UniProtKB-KW"/>
</dbReference>
<dbReference type="AlphaFoldDB" id="A0A413VKR3"/>
<keyword evidence="3" id="KW-0731">Sigma factor</keyword>
<protein>
    <submittedName>
        <fullName evidence="7">RNA polymerase sigma-70 factor</fullName>
    </submittedName>
</protein>
<dbReference type="Pfam" id="PF04542">
    <property type="entry name" value="Sigma70_r2"/>
    <property type="match status" value="1"/>
</dbReference>
<keyword evidence="4" id="KW-0804">Transcription</keyword>
<feature type="domain" description="RNA polymerase sigma-70 region 2" evidence="5">
    <location>
        <begin position="21"/>
        <end position="88"/>
    </location>
</feature>
<dbReference type="GO" id="GO:0006352">
    <property type="term" value="P:DNA-templated transcription initiation"/>
    <property type="evidence" value="ECO:0007669"/>
    <property type="project" value="InterPro"/>
</dbReference>
<evidence type="ECO:0000313" key="8">
    <source>
        <dbReference type="Proteomes" id="UP000284379"/>
    </source>
</evidence>
<proteinExistence type="inferred from homology"/>
<gene>
    <name evidence="7" type="ORF">DW888_13330</name>
</gene>
<dbReference type="RefSeq" id="WP_002558098.1">
    <property type="nucleotide sequence ID" value="NZ_CABJFV010000010.1"/>
</dbReference>
<dbReference type="InterPro" id="IPR039425">
    <property type="entry name" value="RNA_pol_sigma-70-like"/>
</dbReference>
<name>A0A413VKR3_9BACE</name>
<dbReference type="InterPro" id="IPR014327">
    <property type="entry name" value="RNA_pol_sigma70_bacteroid"/>
</dbReference>
<dbReference type="InterPro" id="IPR013324">
    <property type="entry name" value="RNA_pol_sigma_r3/r4-like"/>
</dbReference>
<dbReference type="Proteomes" id="UP000284379">
    <property type="component" value="Unassembled WGS sequence"/>
</dbReference>
<dbReference type="Pfam" id="PF08281">
    <property type="entry name" value="Sigma70_r4_2"/>
    <property type="match status" value="1"/>
</dbReference>
<dbReference type="InterPro" id="IPR014284">
    <property type="entry name" value="RNA_pol_sigma-70_dom"/>
</dbReference>
<evidence type="ECO:0000256" key="1">
    <source>
        <dbReference type="ARBA" id="ARBA00010641"/>
    </source>
</evidence>
<evidence type="ECO:0000259" key="5">
    <source>
        <dbReference type="Pfam" id="PF04542"/>
    </source>
</evidence>
<comment type="similarity">
    <text evidence="1">Belongs to the sigma-70 factor family. ECF subfamily.</text>
</comment>
<keyword evidence="2" id="KW-0805">Transcription regulation</keyword>
<dbReference type="PANTHER" id="PTHR43133">
    <property type="entry name" value="RNA POLYMERASE ECF-TYPE SIGMA FACTO"/>
    <property type="match status" value="1"/>
</dbReference>
<dbReference type="InterPro" id="IPR036388">
    <property type="entry name" value="WH-like_DNA-bd_sf"/>
</dbReference>
<accession>A0A413VKR3</accession>
<dbReference type="NCBIfam" id="TIGR02937">
    <property type="entry name" value="sigma70-ECF"/>
    <property type="match status" value="1"/>
</dbReference>
<sequence length="180" mass="21218">MNDIFLLRLLKSGDKQAFKLLFDSYFEALCRFMYIYLGNKQDAEEIAIDIFMYLWENREKIEIKLTFKGYLFQTARNRCLNALRDRKNTLAIDEISGTEIPQADMGSPLEMEELSRLIEEAVLSLPGRCHEIFVKSREEKLTNQEIADEMNISVKTVEAQITKALKRIREFLGEQYYYLF</sequence>
<dbReference type="InterPro" id="IPR013249">
    <property type="entry name" value="RNA_pol_sigma70_r4_t2"/>
</dbReference>
<dbReference type="PANTHER" id="PTHR43133:SF46">
    <property type="entry name" value="RNA POLYMERASE SIGMA-70 FACTOR ECF SUBFAMILY"/>
    <property type="match status" value="1"/>
</dbReference>
<feature type="domain" description="RNA polymerase sigma factor 70 region 4 type 2" evidence="6">
    <location>
        <begin position="116"/>
        <end position="168"/>
    </location>
</feature>